<accession>A0A6M3IHL9</accession>
<organism evidence="1">
    <name type="scientific">viral metagenome</name>
    <dbReference type="NCBI Taxonomy" id="1070528"/>
    <lineage>
        <taxon>unclassified sequences</taxon>
        <taxon>metagenomes</taxon>
        <taxon>organismal metagenomes</taxon>
    </lineage>
</organism>
<evidence type="ECO:0000313" key="1">
    <source>
        <dbReference type="EMBL" id="QJA56884.1"/>
    </source>
</evidence>
<reference evidence="1" key="1">
    <citation type="submission" date="2020-03" db="EMBL/GenBank/DDBJ databases">
        <title>The deep terrestrial virosphere.</title>
        <authorList>
            <person name="Holmfeldt K."/>
            <person name="Nilsson E."/>
            <person name="Simone D."/>
            <person name="Lopez-Fernandez M."/>
            <person name="Wu X."/>
            <person name="de Brujin I."/>
            <person name="Lundin D."/>
            <person name="Andersson A."/>
            <person name="Bertilsson S."/>
            <person name="Dopson M."/>
        </authorList>
    </citation>
    <scope>NUCLEOTIDE SEQUENCE</scope>
    <source>
        <strain evidence="1">MM415B01776</strain>
    </source>
</reference>
<proteinExistence type="predicted"/>
<protein>
    <submittedName>
        <fullName evidence="1">Uncharacterized protein</fullName>
    </submittedName>
</protein>
<gene>
    <name evidence="1" type="ORF">MM415B01776_0002</name>
</gene>
<name>A0A6M3IHL9_9ZZZZ</name>
<dbReference type="EMBL" id="MT141244">
    <property type="protein sequence ID" value="QJA56884.1"/>
    <property type="molecule type" value="Genomic_DNA"/>
</dbReference>
<sequence>MTTTLSNAEIELSKQMGDFWSSSATATVSNIKLTDTVLKDVPSDWLTDDTHLQMTTLNAAADTSERLIATLNITDGFVTWNRALAGNSTNADTYRIHRLFTASEKRRALINACKMAFPSIHERIWDESTTTATNCRISIINMGFAQHKPHEISIATNSAKNYGIWTPLRRWSVDVANGTLYHQRVAANLNVRIRGIGYLGWSAETWVGTINIDEPQLQILVAEAALYLCNQKSLPTETSGVSKQWMEAKANWEKELRSRKAQFGMEGPQTITQWGM</sequence>
<dbReference type="AlphaFoldDB" id="A0A6M3IHL9"/>